<dbReference type="Gene3D" id="2.160.20.60">
    <property type="entry name" value="Glutamate synthase, alpha subunit, C-terminal domain"/>
    <property type="match status" value="1"/>
</dbReference>
<keyword evidence="1" id="KW-0479">Metal-binding</keyword>
<dbReference type="PANTHER" id="PTHR43100">
    <property type="entry name" value="GLUTAMATE SYNTHASE [NADPH] SMALL CHAIN"/>
    <property type="match status" value="1"/>
</dbReference>
<dbReference type="GO" id="GO:0051536">
    <property type="term" value="F:iron-sulfur cluster binding"/>
    <property type="evidence" value="ECO:0007669"/>
    <property type="project" value="UniProtKB-KW"/>
</dbReference>
<evidence type="ECO:0000256" key="1">
    <source>
        <dbReference type="ARBA" id="ARBA00022723"/>
    </source>
</evidence>
<dbReference type="EMBL" id="VLLC01000004">
    <property type="protein sequence ID" value="TWI75289.1"/>
    <property type="molecule type" value="Genomic_DNA"/>
</dbReference>
<dbReference type="Pfam" id="PF01493">
    <property type="entry name" value="GXGXG"/>
    <property type="match status" value="1"/>
</dbReference>
<keyword evidence="3" id="KW-0411">Iron-sulfur</keyword>
<dbReference type="Proteomes" id="UP000318307">
    <property type="component" value="Unassembled WGS sequence"/>
</dbReference>
<dbReference type="PRINTS" id="PR00368">
    <property type="entry name" value="FADPNR"/>
</dbReference>
<feature type="domain" description="4Fe-4S ferredoxin-type" evidence="4">
    <location>
        <begin position="743"/>
        <end position="772"/>
    </location>
</feature>
<sequence length="776" mass="84182">MQNTKPLIIEGRDSEGIRLESRLLEEHIQEAVNGGVRHLEIRAAGQHGIGGRLWQAGEPVKIRIEGTPGQRLGSFGYPNTEIEVMGSASEDTGWLNAGATILIHGNAGNGTCNGMAQGKVWVAGSVGSRSMTMTKRNPRFEPPELWVLGSAGDFFGEFMAGGKAVICGWQPQNPANVLGHRPMVGMVGGQVFFRGPMDGFSQADARMVPIEEEDWIWLKKGLSDFLLKIQKPELYDILCVREDWQCLTARSPMEKRETERRSMADFRKNMWEGELGKGGLIGDLTDLDMSPIPLITRGELRRFVPVWENRKYKAPCEGTCPTGIPVQQRWQLIREGRMDEAVDMALSYTPFPATVCGYLCPNPCMGACTRSSAFMAPVDIKPLGKASLAALTPVFPAIKGRKVAVVGGGPAGISVAWQLRSQGHDVVILDRSEVLGGKMRSVIPESRIPQEVLTKELERVAEIIPHIHLKQSLTRKDVERLKTDHDHIIIATGASSPRRLAVEGGERQITSLDFLEQAKANALKPGKNVVIIGAGNVGCDVATEAKRLGAENITLIDIQKPAAFGVEREEAEKAGAVFRWPCFTKALTKDGVLLENDELIPADTIVAAIGDMAVLDFLPETVVVEKGRIRVNEYGQTTDAKIFAIGDMVGQGLITDAIGAGRRTAQAICDMAEGRLPEMDTREILKLERVHLEYFDPRIPPKEDLGGCGSQCASCGNCRDCGICVAVCPGAAISRKDLGKNSFSYEVDAKLCIACGFCAGACPCGVWDLHPAVPIG</sequence>
<dbReference type="OrthoDB" id="9803192at2"/>
<feature type="domain" description="4Fe-4S ferredoxin-type" evidence="4">
    <location>
        <begin position="709"/>
        <end position="738"/>
    </location>
</feature>
<dbReference type="GO" id="GO:0016491">
    <property type="term" value="F:oxidoreductase activity"/>
    <property type="evidence" value="ECO:0007669"/>
    <property type="project" value="InterPro"/>
</dbReference>
<dbReference type="InterPro" id="IPR036188">
    <property type="entry name" value="FAD/NAD-bd_sf"/>
</dbReference>
<dbReference type="Gene3D" id="1.10.1060.10">
    <property type="entry name" value="Alpha-helical ferredoxin"/>
    <property type="match status" value="1"/>
</dbReference>
<dbReference type="RefSeq" id="WP_144682453.1">
    <property type="nucleotide sequence ID" value="NZ_VLLC01000004.1"/>
</dbReference>
<keyword evidence="6" id="KW-1185">Reference proteome</keyword>
<evidence type="ECO:0000313" key="6">
    <source>
        <dbReference type="Proteomes" id="UP000318307"/>
    </source>
</evidence>
<evidence type="ECO:0000256" key="2">
    <source>
        <dbReference type="ARBA" id="ARBA00023004"/>
    </source>
</evidence>
<dbReference type="PANTHER" id="PTHR43100:SF2">
    <property type="entry name" value="BNAA03G19380D PROTEIN"/>
    <property type="match status" value="1"/>
</dbReference>
<dbReference type="Gene3D" id="3.40.50.720">
    <property type="entry name" value="NAD(P)-binding Rossmann-like Domain"/>
    <property type="match status" value="1"/>
</dbReference>
<dbReference type="GO" id="GO:0046872">
    <property type="term" value="F:metal ion binding"/>
    <property type="evidence" value="ECO:0007669"/>
    <property type="project" value="UniProtKB-KW"/>
</dbReference>
<dbReference type="SUPFAM" id="SSF51905">
    <property type="entry name" value="FAD/NAD(P)-binding domain"/>
    <property type="match status" value="1"/>
</dbReference>
<dbReference type="InterPro" id="IPR017900">
    <property type="entry name" value="4Fe4S_Fe_S_CS"/>
</dbReference>
<dbReference type="InterPro" id="IPR009051">
    <property type="entry name" value="Helical_ferredxn"/>
</dbReference>
<dbReference type="Pfam" id="PF12838">
    <property type="entry name" value="Fer4_7"/>
    <property type="match status" value="1"/>
</dbReference>
<gene>
    <name evidence="5" type="ORF">LZ24_00740</name>
</gene>
<dbReference type="PROSITE" id="PS51379">
    <property type="entry name" value="4FE4S_FER_2"/>
    <property type="match status" value="2"/>
</dbReference>
<name>A0A562S1X0_9BACT</name>
<dbReference type="InterPro" id="IPR002489">
    <property type="entry name" value="Glu_synth_asu_C"/>
</dbReference>
<dbReference type="InterPro" id="IPR036485">
    <property type="entry name" value="Glu_synth_asu_C_sf"/>
</dbReference>
<proteinExistence type="predicted"/>
<dbReference type="Gene3D" id="3.30.70.20">
    <property type="match status" value="1"/>
</dbReference>
<evidence type="ECO:0000259" key="4">
    <source>
        <dbReference type="PROSITE" id="PS51379"/>
    </source>
</evidence>
<dbReference type="Pfam" id="PF07992">
    <property type="entry name" value="Pyr_redox_2"/>
    <property type="match status" value="1"/>
</dbReference>
<dbReference type="Pfam" id="PF14691">
    <property type="entry name" value="Fer4_20"/>
    <property type="match status" value="1"/>
</dbReference>
<dbReference type="InterPro" id="IPR017896">
    <property type="entry name" value="4Fe4S_Fe-S-bd"/>
</dbReference>
<evidence type="ECO:0000256" key="3">
    <source>
        <dbReference type="ARBA" id="ARBA00023014"/>
    </source>
</evidence>
<accession>A0A562S1X0</accession>
<dbReference type="AlphaFoldDB" id="A0A562S1X0"/>
<comment type="caution">
    <text evidence="5">The sequence shown here is derived from an EMBL/GenBank/DDBJ whole genome shotgun (WGS) entry which is preliminary data.</text>
</comment>
<organism evidence="5 6">
    <name type="scientific">Desulfobotulus alkaliphilus</name>
    <dbReference type="NCBI Taxonomy" id="622671"/>
    <lineage>
        <taxon>Bacteria</taxon>
        <taxon>Pseudomonadati</taxon>
        <taxon>Thermodesulfobacteriota</taxon>
        <taxon>Desulfobacteria</taxon>
        <taxon>Desulfobacterales</taxon>
        <taxon>Desulfobacteraceae</taxon>
        <taxon>Desulfobotulus</taxon>
    </lineage>
</organism>
<dbReference type="SUPFAM" id="SSF54862">
    <property type="entry name" value="4Fe-4S ferredoxins"/>
    <property type="match status" value="1"/>
</dbReference>
<protein>
    <submittedName>
        <fullName evidence="5">Glutamate synthase (NADPH) GltB3 subunit</fullName>
    </submittedName>
</protein>
<keyword evidence="2" id="KW-0408">Iron</keyword>
<dbReference type="InterPro" id="IPR028261">
    <property type="entry name" value="DPD_II"/>
</dbReference>
<dbReference type="SUPFAM" id="SSF69336">
    <property type="entry name" value="Alpha subunit of glutamate synthase, C-terminal domain"/>
    <property type="match status" value="1"/>
</dbReference>
<dbReference type="PROSITE" id="PS00198">
    <property type="entry name" value="4FE4S_FER_1"/>
    <property type="match status" value="2"/>
</dbReference>
<evidence type="ECO:0000313" key="5">
    <source>
        <dbReference type="EMBL" id="TWI75289.1"/>
    </source>
</evidence>
<dbReference type="InterPro" id="IPR023753">
    <property type="entry name" value="FAD/NAD-binding_dom"/>
</dbReference>
<dbReference type="Gene3D" id="3.50.50.60">
    <property type="entry name" value="FAD/NAD(P)-binding domain"/>
    <property type="match status" value="2"/>
</dbReference>
<dbReference type="InterPro" id="IPR051394">
    <property type="entry name" value="Glutamate_Synthase"/>
</dbReference>
<reference evidence="5 6" key="1">
    <citation type="submission" date="2019-07" db="EMBL/GenBank/DDBJ databases">
        <title>Genome sequencing of 100 strains of the haloalkaliphilic chemolithoautotrophic sulfur-oxidizing bacterium Thioalkalivibrio.</title>
        <authorList>
            <person name="Muyzer G."/>
        </authorList>
    </citation>
    <scope>NUCLEOTIDE SEQUENCE [LARGE SCALE GENOMIC DNA]</scope>
    <source>
        <strain evidence="5 6">ASO4-4</strain>
    </source>
</reference>
<dbReference type="PRINTS" id="PR00469">
    <property type="entry name" value="PNDRDTASEII"/>
</dbReference>